<evidence type="ECO:0000313" key="3">
    <source>
        <dbReference type="EMBL" id="PIQ66833.1"/>
    </source>
</evidence>
<evidence type="ECO:0000313" key="4">
    <source>
        <dbReference type="Proteomes" id="UP000229834"/>
    </source>
</evidence>
<evidence type="ECO:0000259" key="2">
    <source>
        <dbReference type="Pfam" id="PF04149"/>
    </source>
</evidence>
<organism evidence="3 4">
    <name type="scientific">Candidatus Zambryskibacteria bacterium CG11_big_fil_rev_8_21_14_0_20_40_24</name>
    <dbReference type="NCBI Taxonomy" id="1975116"/>
    <lineage>
        <taxon>Bacteria</taxon>
        <taxon>Candidatus Zambryskiibacteriota</taxon>
    </lineage>
</organism>
<feature type="domain" description="DUF397" evidence="2">
    <location>
        <begin position="12"/>
        <end position="63"/>
    </location>
</feature>
<accession>A0A2H0K8C7</accession>
<dbReference type="AlphaFoldDB" id="A0A2H0K8C7"/>
<reference evidence="3 4" key="1">
    <citation type="submission" date="2017-09" db="EMBL/GenBank/DDBJ databases">
        <title>Depth-based differentiation of microbial function through sediment-hosted aquifers and enrichment of novel symbionts in the deep terrestrial subsurface.</title>
        <authorList>
            <person name="Probst A.J."/>
            <person name="Ladd B."/>
            <person name="Jarett J.K."/>
            <person name="Geller-Mcgrath D.E."/>
            <person name="Sieber C.M."/>
            <person name="Emerson J.B."/>
            <person name="Anantharaman K."/>
            <person name="Thomas B.C."/>
            <person name="Malmstrom R."/>
            <person name="Stieglmeier M."/>
            <person name="Klingl A."/>
            <person name="Woyke T."/>
            <person name="Ryan C.M."/>
            <person name="Banfield J.F."/>
        </authorList>
    </citation>
    <scope>NUCLEOTIDE SEQUENCE [LARGE SCALE GENOMIC DNA]</scope>
    <source>
        <strain evidence="3">CG11_big_fil_rev_8_21_14_0_20_40_24</strain>
    </source>
</reference>
<evidence type="ECO:0000256" key="1">
    <source>
        <dbReference type="SAM" id="MobiDB-lite"/>
    </source>
</evidence>
<proteinExistence type="predicted"/>
<gene>
    <name evidence="3" type="ORF">COV95_02040</name>
</gene>
<feature type="compositionally biased region" description="Basic and acidic residues" evidence="1">
    <location>
        <begin position="1"/>
        <end position="12"/>
    </location>
</feature>
<name>A0A2H0K8C7_9BACT</name>
<dbReference type="InterPro" id="IPR007278">
    <property type="entry name" value="DUF397"/>
</dbReference>
<protein>
    <submittedName>
        <fullName evidence="3">DUF397 domain-containing protein</fullName>
    </submittedName>
</protein>
<comment type="caution">
    <text evidence="3">The sequence shown here is derived from an EMBL/GenBank/DDBJ whole genome shotgun (WGS) entry which is preliminary data.</text>
</comment>
<dbReference type="EMBL" id="PCVC01000058">
    <property type="protein sequence ID" value="PIQ66833.1"/>
    <property type="molecule type" value="Genomic_DNA"/>
</dbReference>
<feature type="region of interest" description="Disordered" evidence="1">
    <location>
        <begin position="1"/>
        <end position="20"/>
    </location>
</feature>
<dbReference type="Pfam" id="PF04149">
    <property type="entry name" value="DUF397"/>
    <property type="match status" value="1"/>
</dbReference>
<dbReference type="Proteomes" id="UP000229834">
    <property type="component" value="Unassembled WGS sequence"/>
</dbReference>
<sequence>MSERPRFRDSDFTKSSWSKNNPKTCVMVAKKSGIVAVRDSKDARKRTLLFSNDEWSAFVRGVKGGEFDPSS</sequence>